<comment type="catalytic activity">
    <reaction evidence="17">
        <text>ATP + H2O = ADP + phosphate + H(+)</text>
        <dbReference type="Rhea" id="RHEA:13065"/>
        <dbReference type="ChEBI" id="CHEBI:15377"/>
        <dbReference type="ChEBI" id="CHEBI:15378"/>
        <dbReference type="ChEBI" id="CHEBI:30616"/>
        <dbReference type="ChEBI" id="CHEBI:43474"/>
        <dbReference type="ChEBI" id="CHEBI:456216"/>
        <dbReference type="EC" id="5.6.2.3"/>
    </reaction>
</comment>
<comment type="cofactor">
    <cofactor evidence="1">
        <name>[4Fe-4S] cluster</name>
        <dbReference type="ChEBI" id="CHEBI:49883"/>
    </cofactor>
</comment>
<dbReference type="GO" id="GO:0006289">
    <property type="term" value="P:nucleotide-excision repair"/>
    <property type="evidence" value="ECO:0007669"/>
    <property type="project" value="TreeGrafter"/>
</dbReference>
<dbReference type="PANTHER" id="PTHR11472:SF47">
    <property type="entry name" value="FANCONI ANEMIA GROUP J PROTEIN"/>
    <property type="match status" value="1"/>
</dbReference>
<reference evidence="21" key="1">
    <citation type="submission" date="2015-11" db="EMBL/GenBank/DDBJ databases">
        <title>De novo transcriptome assembly of four potential Pierce s Disease insect vectors from Arizona vineyards.</title>
        <authorList>
            <person name="Tassone E.E."/>
        </authorList>
    </citation>
    <scope>NUCLEOTIDE SEQUENCE</scope>
</reference>
<dbReference type="PROSITE" id="PS51193">
    <property type="entry name" value="HELICASE_ATP_BIND_2"/>
    <property type="match status" value="1"/>
</dbReference>
<comment type="subcellular location">
    <subcellularLocation>
        <location evidence="2">Nucleus</location>
    </subcellularLocation>
</comment>
<keyword evidence="14" id="KW-0413">Isomerase</keyword>
<evidence type="ECO:0000256" key="6">
    <source>
        <dbReference type="ARBA" id="ARBA00022741"/>
    </source>
</evidence>
<feature type="domain" description="Helicase ATP-binding" evidence="20">
    <location>
        <begin position="85"/>
        <end position="479"/>
    </location>
</feature>
<dbReference type="InterPro" id="IPR014013">
    <property type="entry name" value="Helic_SF1/SF2_ATP-bd_DinG/Rad3"/>
</dbReference>
<dbReference type="Pfam" id="PF13307">
    <property type="entry name" value="Helicase_C_2"/>
    <property type="match status" value="1"/>
</dbReference>
<feature type="region of interest" description="Disordered" evidence="19">
    <location>
        <begin position="1"/>
        <end position="70"/>
    </location>
</feature>
<dbReference type="SUPFAM" id="SSF52540">
    <property type="entry name" value="P-loop containing nucleoside triphosphate hydrolases"/>
    <property type="match status" value="2"/>
</dbReference>
<evidence type="ECO:0000256" key="5">
    <source>
        <dbReference type="ARBA" id="ARBA00022723"/>
    </source>
</evidence>
<dbReference type="Pfam" id="PF06733">
    <property type="entry name" value="DEAD_2"/>
    <property type="match status" value="1"/>
</dbReference>
<dbReference type="InterPro" id="IPR006554">
    <property type="entry name" value="Helicase-like_DEXD_c2"/>
</dbReference>
<keyword evidence="8" id="KW-0378">Hydrolase</keyword>
<dbReference type="GO" id="GO:0005524">
    <property type="term" value="F:ATP binding"/>
    <property type="evidence" value="ECO:0007669"/>
    <property type="project" value="UniProtKB-KW"/>
</dbReference>
<evidence type="ECO:0000256" key="18">
    <source>
        <dbReference type="ARBA" id="ARBA00082714"/>
    </source>
</evidence>
<dbReference type="GO" id="GO:1990918">
    <property type="term" value="P:double-strand break repair involved in meiotic recombination"/>
    <property type="evidence" value="ECO:0007669"/>
    <property type="project" value="TreeGrafter"/>
</dbReference>
<dbReference type="EMBL" id="GEBQ01028030">
    <property type="protein sequence ID" value="JAT11947.1"/>
    <property type="molecule type" value="Transcribed_RNA"/>
</dbReference>
<feature type="compositionally biased region" description="Basic and acidic residues" evidence="19">
    <location>
        <begin position="155"/>
        <end position="171"/>
    </location>
</feature>
<dbReference type="FunFam" id="3.40.50.300:FF:000731">
    <property type="entry name" value="Fanconi anemia group J protein homolog"/>
    <property type="match status" value="1"/>
</dbReference>
<keyword evidence="5" id="KW-0479">Metal-binding</keyword>
<evidence type="ECO:0000256" key="2">
    <source>
        <dbReference type="ARBA" id="ARBA00004123"/>
    </source>
</evidence>
<keyword evidence="6" id="KW-0547">Nucleotide-binding</keyword>
<evidence type="ECO:0000256" key="1">
    <source>
        <dbReference type="ARBA" id="ARBA00001966"/>
    </source>
</evidence>
<dbReference type="PANTHER" id="PTHR11472">
    <property type="entry name" value="DNA REPAIR DEAD HELICASE RAD3/XP-D SUBFAMILY MEMBER"/>
    <property type="match status" value="1"/>
</dbReference>
<evidence type="ECO:0000256" key="13">
    <source>
        <dbReference type="ARBA" id="ARBA00023204"/>
    </source>
</evidence>
<accession>A0A1B6KKG4</accession>
<feature type="region of interest" description="Disordered" evidence="19">
    <location>
        <begin position="155"/>
        <end position="270"/>
    </location>
</feature>
<dbReference type="AlphaFoldDB" id="A0A1B6KKG4"/>
<feature type="compositionally biased region" description="Polar residues" evidence="19">
    <location>
        <begin position="34"/>
        <end position="70"/>
    </location>
</feature>
<evidence type="ECO:0000256" key="8">
    <source>
        <dbReference type="ARBA" id="ARBA00022801"/>
    </source>
</evidence>
<feature type="compositionally biased region" description="Low complexity" evidence="19">
    <location>
        <begin position="252"/>
        <end position="261"/>
    </location>
</feature>
<keyword evidence="4" id="KW-0004">4Fe-4S</keyword>
<keyword evidence="13" id="KW-0234">DNA repair</keyword>
<keyword evidence="11" id="KW-0408">Iron</keyword>
<dbReference type="GO" id="GO:0043139">
    <property type="term" value="F:5'-3' DNA helicase activity"/>
    <property type="evidence" value="ECO:0007669"/>
    <property type="project" value="UniProtKB-EC"/>
</dbReference>
<dbReference type="GO" id="GO:0046872">
    <property type="term" value="F:metal ion binding"/>
    <property type="evidence" value="ECO:0007669"/>
    <property type="project" value="UniProtKB-KW"/>
</dbReference>
<dbReference type="SMART" id="SM00491">
    <property type="entry name" value="HELICc2"/>
    <property type="match status" value="1"/>
</dbReference>
<dbReference type="Gene3D" id="3.40.50.300">
    <property type="entry name" value="P-loop containing nucleotide triphosphate hydrolases"/>
    <property type="match status" value="3"/>
</dbReference>
<gene>
    <name evidence="21" type="ORF">g.13172</name>
</gene>
<keyword evidence="7" id="KW-0227">DNA damage</keyword>
<dbReference type="EC" id="5.6.2.3" evidence="16"/>
<dbReference type="SMART" id="SM00488">
    <property type="entry name" value="DEXDc2"/>
    <property type="match status" value="1"/>
</dbReference>
<keyword evidence="10" id="KW-0067">ATP-binding</keyword>
<dbReference type="GO" id="GO:0051539">
    <property type="term" value="F:4 iron, 4 sulfur cluster binding"/>
    <property type="evidence" value="ECO:0007669"/>
    <property type="project" value="UniProtKB-KW"/>
</dbReference>
<keyword evidence="15" id="KW-0539">Nucleus</keyword>
<dbReference type="CDD" id="cd18788">
    <property type="entry name" value="SF2_C_XPD"/>
    <property type="match status" value="1"/>
</dbReference>
<dbReference type="InterPro" id="IPR027417">
    <property type="entry name" value="P-loop_NTPase"/>
</dbReference>
<keyword evidence="9" id="KW-0347">Helicase</keyword>
<evidence type="ECO:0000259" key="20">
    <source>
        <dbReference type="PROSITE" id="PS51193"/>
    </source>
</evidence>
<dbReference type="InterPro" id="IPR045028">
    <property type="entry name" value="DinG/Rad3-like"/>
</dbReference>
<evidence type="ECO:0000256" key="10">
    <source>
        <dbReference type="ARBA" id="ARBA00022840"/>
    </source>
</evidence>
<organism evidence="21">
    <name type="scientific">Graphocephala atropunctata</name>
    <dbReference type="NCBI Taxonomy" id="36148"/>
    <lineage>
        <taxon>Eukaryota</taxon>
        <taxon>Metazoa</taxon>
        <taxon>Ecdysozoa</taxon>
        <taxon>Arthropoda</taxon>
        <taxon>Hexapoda</taxon>
        <taxon>Insecta</taxon>
        <taxon>Pterygota</taxon>
        <taxon>Neoptera</taxon>
        <taxon>Paraneoptera</taxon>
        <taxon>Hemiptera</taxon>
        <taxon>Auchenorrhyncha</taxon>
        <taxon>Membracoidea</taxon>
        <taxon>Cicadellidae</taxon>
        <taxon>Cicadellinae</taxon>
        <taxon>Cicadellini</taxon>
        <taxon>Graphocephala</taxon>
    </lineage>
</organism>
<comment type="similarity">
    <text evidence="3">Belongs to the DEAD box helicase family. DEAH subfamily.</text>
</comment>
<dbReference type="NCBIfam" id="TIGR00604">
    <property type="entry name" value="rad3"/>
    <property type="match status" value="1"/>
</dbReference>
<protein>
    <recommendedName>
        <fullName evidence="16">DNA 5'-3' helicase</fullName>
        <ecNumber evidence="16">5.6.2.3</ecNumber>
    </recommendedName>
    <alternativeName>
        <fullName evidence="18">DNA 5'-3' helicase FANCJ</fullName>
    </alternativeName>
</protein>
<proteinExistence type="inferred from homology"/>
<feature type="compositionally biased region" description="Basic and acidic residues" evidence="19">
    <location>
        <begin position="241"/>
        <end position="250"/>
    </location>
</feature>
<evidence type="ECO:0000256" key="14">
    <source>
        <dbReference type="ARBA" id="ARBA00023235"/>
    </source>
</evidence>
<evidence type="ECO:0000256" key="16">
    <source>
        <dbReference type="ARBA" id="ARBA00044969"/>
    </source>
</evidence>
<name>A0A1B6KKG4_9HEMI</name>
<dbReference type="InterPro" id="IPR013020">
    <property type="entry name" value="Rad3/Chl1-like"/>
</dbReference>
<dbReference type="GO" id="GO:0016818">
    <property type="term" value="F:hydrolase activity, acting on acid anhydrides, in phosphorus-containing anhydrides"/>
    <property type="evidence" value="ECO:0007669"/>
    <property type="project" value="InterPro"/>
</dbReference>
<feature type="compositionally biased region" description="Low complexity" evidence="19">
    <location>
        <begin position="10"/>
        <end position="33"/>
    </location>
</feature>
<sequence>KYRTPSKTLSSTSRIPSETSSSSVTPSGSTDSPNKYQTSPKSLYQNCNTPSSAHEMNPTFTPHATPGSSRIQRQGCVVGVKMPIAGIEVEFPFQPYPTQIYMMSQILQAIKKSENCLLESPTGTGKTMALLSSCLAWQQQEKKLIQEINELQKKKNSERAIRKLKKNDVKPELQAMKNPEPSSNDHSTRKQIKNESNPELQEIKNPGLLVSENPDGPWSSEDDDVFQVPKKKKMSFGEPNYKPDESKEVEESNSLSEISSIETEKESEDLNSLAEETLRFPTIFYGTRTHKQIAQVVEQFKRSTYSKNIKMVILAARDHTCVNNMMIGQPNLSELCKAAIDPVMSHQVVRCSYYTGSAKVSNFDCLSKHGLPKVYDIEDIVNFGKKKKICPYFTLRSLVTQADIIFCPYNYLIDPRIRTAMNINLDKDVVIMDEAHNVEDTCREAGSLLLKQTNLEEAMKECQQNVLRRQNAQQYKVIENYLQSLHSWLDSIGPRMQYSELSESKTVMSGAELIKSLHVYGITINDYDFFQQQLKAIETAKAENPEENVGISGKVQEISYDIIISLDYLYFPMNTSKYQSFLIREVGSKETTQHNKAGWLSKYNRRRGQVEKEREEDKVWKFSLHLVCLSPAIVFRDLLKARTIILASGTLSPLDSFQAELEVKFPWVVKGRHVVPGQNLFVSTVSSGPQGVDFKGVFEVANRYEYQDELGRTILETARAVPHGVLCFLSSYSLMDKLQQRWTSTRLLEQFNEVKEVFWEPRRKQELNSVMANFTARIERSTEFPDEEIGAIMFGVFRGKIAEGIDFSDDNARVVMAVGIPYLNKSSNDINLKIKFNDEYASGGNLINGNRWYRIQAFRALNQALGRCIRHKNDWGAVILLDSRFSKKEVQDNLPSWIQQQLQNYKNWDTYIGNVSAFCRRMKQTQKPECL</sequence>
<evidence type="ECO:0000256" key="12">
    <source>
        <dbReference type="ARBA" id="ARBA00023014"/>
    </source>
</evidence>
<dbReference type="InterPro" id="IPR006555">
    <property type="entry name" value="ATP-dep_Helicase_C"/>
</dbReference>
<evidence type="ECO:0000256" key="17">
    <source>
        <dbReference type="ARBA" id="ARBA00048954"/>
    </source>
</evidence>
<evidence type="ECO:0000313" key="21">
    <source>
        <dbReference type="EMBL" id="JAT11947.1"/>
    </source>
</evidence>
<evidence type="ECO:0000256" key="4">
    <source>
        <dbReference type="ARBA" id="ARBA00022485"/>
    </source>
</evidence>
<dbReference type="GO" id="GO:0005634">
    <property type="term" value="C:nucleus"/>
    <property type="evidence" value="ECO:0007669"/>
    <property type="project" value="UniProtKB-SubCell"/>
</dbReference>
<evidence type="ECO:0000256" key="19">
    <source>
        <dbReference type="SAM" id="MobiDB-lite"/>
    </source>
</evidence>
<dbReference type="InterPro" id="IPR010614">
    <property type="entry name" value="RAD3-like_helicase_DEAD"/>
</dbReference>
<evidence type="ECO:0000256" key="9">
    <source>
        <dbReference type="ARBA" id="ARBA00022806"/>
    </source>
</evidence>
<evidence type="ECO:0000256" key="11">
    <source>
        <dbReference type="ARBA" id="ARBA00023004"/>
    </source>
</evidence>
<dbReference type="GO" id="GO:0003677">
    <property type="term" value="F:DNA binding"/>
    <property type="evidence" value="ECO:0007669"/>
    <property type="project" value="InterPro"/>
</dbReference>
<feature type="non-terminal residue" evidence="21">
    <location>
        <position position="1"/>
    </location>
</feature>
<keyword evidence="12" id="KW-0411">Iron-sulfur</keyword>
<evidence type="ECO:0000256" key="3">
    <source>
        <dbReference type="ARBA" id="ARBA00008792"/>
    </source>
</evidence>
<evidence type="ECO:0000256" key="7">
    <source>
        <dbReference type="ARBA" id="ARBA00022763"/>
    </source>
</evidence>
<evidence type="ECO:0000256" key="15">
    <source>
        <dbReference type="ARBA" id="ARBA00023242"/>
    </source>
</evidence>